<reference evidence="9 10" key="1">
    <citation type="submission" date="2024-01" db="EMBL/GenBank/DDBJ databases">
        <title>Unpublished Manusciprt.</title>
        <authorList>
            <person name="Duman M."/>
            <person name="Valdes E.G."/>
            <person name="Ajmi N."/>
            <person name="Altun S."/>
            <person name="Saticioglu I.B."/>
        </authorList>
    </citation>
    <scope>NUCLEOTIDE SEQUENCE [LARGE SCALE GENOMIC DNA]</scope>
    <source>
        <strain evidence="9 10">148P</strain>
    </source>
</reference>
<evidence type="ECO:0000313" key="10">
    <source>
        <dbReference type="Proteomes" id="UP001335100"/>
    </source>
</evidence>
<evidence type="ECO:0000256" key="4">
    <source>
        <dbReference type="ARBA" id="ARBA00022989"/>
    </source>
</evidence>
<accession>A0ABU7HJK9</accession>
<dbReference type="Proteomes" id="UP001335100">
    <property type="component" value="Unassembled WGS sequence"/>
</dbReference>
<evidence type="ECO:0000256" key="6">
    <source>
        <dbReference type="RuleBase" id="RU004057"/>
    </source>
</evidence>
<evidence type="ECO:0000256" key="2">
    <source>
        <dbReference type="ARBA" id="ARBA00022475"/>
    </source>
</evidence>
<keyword evidence="6" id="KW-0813">Transport</keyword>
<dbReference type="PANTHER" id="PTHR30433">
    <property type="entry name" value="CHEMOTAXIS PROTEIN MOTA"/>
    <property type="match status" value="1"/>
</dbReference>
<evidence type="ECO:0000313" key="9">
    <source>
        <dbReference type="EMBL" id="MEE1931681.1"/>
    </source>
</evidence>
<comment type="subcellular location">
    <subcellularLocation>
        <location evidence="1">Cell membrane</location>
        <topology evidence="1">Multi-pass membrane protein</topology>
    </subcellularLocation>
    <subcellularLocation>
        <location evidence="6">Membrane</location>
        <topology evidence="6">Multi-pass membrane protein</topology>
    </subcellularLocation>
</comment>
<feature type="domain" description="MotA/TolQ/ExbB proton channel" evidence="8">
    <location>
        <begin position="105"/>
        <end position="221"/>
    </location>
</feature>
<keyword evidence="6" id="KW-0653">Protein transport</keyword>
<feature type="transmembrane region" description="Helical" evidence="7">
    <location>
        <begin position="34"/>
        <end position="53"/>
    </location>
</feature>
<dbReference type="EMBL" id="JAZDQJ010000001">
    <property type="protein sequence ID" value="MEE1931681.1"/>
    <property type="molecule type" value="Genomic_DNA"/>
</dbReference>
<dbReference type="InterPro" id="IPR002898">
    <property type="entry name" value="MotA_ExbB_proton_chnl"/>
</dbReference>
<comment type="caution">
    <text evidence="9">The sequence shown here is derived from an EMBL/GenBank/DDBJ whole genome shotgun (WGS) entry which is preliminary data.</text>
</comment>
<proteinExistence type="inferred from homology"/>
<comment type="similarity">
    <text evidence="6">Belongs to the exbB/tolQ family.</text>
</comment>
<sequence length="274" mass="30034">MNSSTLIGLVVSLLLLGLLLMFSAQHPALLLDPGSLGIVLGGTFAATCISYPLTEVRRIPGLVAAVLCRERDPAPQVIDDLVGLARRWNDGDSRGVENALADVGNPFLASGVQLLVDQVAEEDILELLQWRIARLRAKEQAEAQLFRAMAAYAPAFGMLGTLVGMVNLVFILGDGDMGNVGRQMAMSLTATLYGLLLANLVCRPIAVKLERRTEQRVVLMNMILQGISMMARKRSPGLMRETLKCFVAHYHDELHEPLPRRTGKPLLTLWRKRA</sequence>
<protein>
    <submittedName>
        <fullName evidence="9">MotA/TolQ/ExbB proton channel family protein</fullName>
    </submittedName>
</protein>
<gene>
    <name evidence="9" type="ORF">V0R50_00500</name>
</gene>
<evidence type="ECO:0000256" key="7">
    <source>
        <dbReference type="SAM" id="Phobius"/>
    </source>
</evidence>
<keyword evidence="4 7" id="KW-1133">Transmembrane helix</keyword>
<feature type="transmembrane region" description="Helical" evidence="7">
    <location>
        <begin position="184"/>
        <end position="202"/>
    </location>
</feature>
<dbReference type="Pfam" id="PF01618">
    <property type="entry name" value="MotA_ExbB"/>
    <property type="match status" value="1"/>
</dbReference>
<dbReference type="RefSeq" id="WP_330072666.1">
    <property type="nucleotide sequence ID" value="NZ_JAZDQJ010000001.1"/>
</dbReference>
<evidence type="ECO:0000256" key="5">
    <source>
        <dbReference type="ARBA" id="ARBA00023136"/>
    </source>
</evidence>
<feature type="transmembrane region" description="Helical" evidence="7">
    <location>
        <begin position="145"/>
        <end position="172"/>
    </location>
</feature>
<evidence type="ECO:0000256" key="3">
    <source>
        <dbReference type="ARBA" id="ARBA00022692"/>
    </source>
</evidence>
<evidence type="ECO:0000259" key="8">
    <source>
        <dbReference type="Pfam" id="PF01618"/>
    </source>
</evidence>
<keyword evidence="2" id="KW-1003">Cell membrane</keyword>
<evidence type="ECO:0000256" key="1">
    <source>
        <dbReference type="ARBA" id="ARBA00004651"/>
    </source>
</evidence>
<organism evidence="9 10">
    <name type="scientific">Pseudomonas ulcerans</name>
    <dbReference type="NCBI Taxonomy" id="3115852"/>
    <lineage>
        <taxon>Bacteria</taxon>
        <taxon>Pseudomonadati</taxon>
        <taxon>Pseudomonadota</taxon>
        <taxon>Gammaproteobacteria</taxon>
        <taxon>Pseudomonadales</taxon>
        <taxon>Pseudomonadaceae</taxon>
        <taxon>Pseudomonas</taxon>
    </lineage>
</organism>
<dbReference type="InterPro" id="IPR047055">
    <property type="entry name" value="MotA-like"/>
</dbReference>
<name>A0ABU7HJK9_9PSED</name>
<keyword evidence="3 7" id="KW-0812">Transmembrane</keyword>
<keyword evidence="5 7" id="KW-0472">Membrane</keyword>
<keyword evidence="10" id="KW-1185">Reference proteome</keyword>